<protein>
    <submittedName>
        <fullName evidence="5">HK97 family phage prohead protease</fullName>
    </submittedName>
</protein>
<organism evidence="5 6">
    <name type="scientific">Croceicoccus marinus</name>
    <dbReference type="NCBI Taxonomy" id="450378"/>
    <lineage>
        <taxon>Bacteria</taxon>
        <taxon>Pseudomonadati</taxon>
        <taxon>Pseudomonadota</taxon>
        <taxon>Alphaproteobacteria</taxon>
        <taxon>Sphingomonadales</taxon>
        <taxon>Erythrobacteraceae</taxon>
        <taxon>Croceicoccus</taxon>
    </lineage>
</organism>
<evidence type="ECO:0000256" key="2">
    <source>
        <dbReference type="ARBA" id="ARBA00022670"/>
    </source>
</evidence>
<evidence type="ECO:0000313" key="5">
    <source>
        <dbReference type="EMBL" id="QNE04457.1"/>
    </source>
</evidence>
<keyword evidence="1" id="KW-1188">Viral release from host cell</keyword>
<dbReference type="GO" id="GO:0006508">
    <property type="term" value="P:proteolysis"/>
    <property type="evidence" value="ECO:0007669"/>
    <property type="project" value="UniProtKB-KW"/>
</dbReference>
<keyword evidence="2 5" id="KW-0645">Protease</keyword>
<dbReference type="EMBL" id="CP060052">
    <property type="protein sequence ID" value="QNE04457.1"/>
    <property type="molecule type" value="Genomic_DNA"/>
</dbReference>
<evidence type="ECO:0000259" key="4">
    <source>
        <dbReference type="Pfam" id="PF04586"/>
    </source>
</evidence>
<evidence type="ECO:0000256" key="3">
    <source>
        <dbReference type="ARBA" id="ARBA00022801"/>
    </source>
</evidence>
<dbReference type="Proteomes" id="UP000515297">
    <property type="component" value="Chromosome"/>
</dbReference>
<accession>A0A7G6VRU2</accession>
<evidence type="ECO:0000313" key="6">
    <source>
        <dbReference type="Proteomes" id="UP000515297"/>
    </source>
</evidence>
<dbReference type="InterPro" id="IPR054613">
    <property type="entry name" value="Peptidase_S78_dom"/>
</dbReference>
<sequence length="130" mass="13767">MLAKGKLTRDCSDGAEAYALARDGALTGLSVGYITRKAGRQGDARVLQELELHEASLVPVPMNSKARLITVKSIASIRDLEELLRAGGLSGRKSRAAANAAWPTINNDNPTTDDELAAILSGSLSRIHTI</sequence>
<proteinExistence type="predicted"/>
<dbReference type="AlphaFoldDB" id="A0A7G6VRU2"/>
<dbReference type="Pfam" id="PF04586">
    <property type="entry name" value="Peptidase_S78"/>
    <property type="match status" value="1"/>
</dbReference>
<gene>
    <name evidence="5" type="ORF">H4O24_10780</name>
</gene>
<name>A0A7G6VRU2_9SPHN</name>
<dbReference type="GO" id="GO:0008233">
    <property type="term" value="F:peptidase activity"/>
    <property type="evidence" value="ECO:0007669"/>
    <property type="project" value="UniProtKB-KW"/>
</dbReference>
<feature type="domain" description="Prohead serine protease" evidence="4">
    <location>
        <begin position="4"/>
        <end position="71"/>
    </location>
</feature>
<keyword evidence="3" id="KW-0378">Hydrolase</keyword>
<evidence type="ECO:0000256" key="1">
    <source>
        <dbReference type="ARBA" id="ARBA00022612"/>
    </source>
</evidence>
<reference evidence="5 6" key="1">
    <citation type="submission" date="2020-08" db="EMBL/GenBank/DDBJ databases">
        <authorList>
            <person name="Liu G."/>
            <person name="Sun C."/>
        </authorList>
    </citation>
    <scope>NUCLEOTIDE SEQUENCE [LARGE SCALE GENOMIC DNA]</scope>
    <source>
        <strain evidence="5 6">OT19</strain>
    </source>
</reference>